<name>A0A437H1V0_9SPHN</name>
<keyword evidence="2" id="KW-0902">Two-component regulatory system</keyword>
<dbReference type="AlphaFoldDB" id="A0A437H1V0"/>
<dbReference type="PROSITE" id="PS50110">
    <property type="entry name" value="RESPONSE_REGULATORY"/>
    <property type="match status" value="1"/>
</dbReference>
<organism evidence="10 11">
    <name type="scientific">Croceicoccus ponticola</name>
    <dbReference type="NCBI Taxonomy" id="2217664"/>
    <lineage>
        <taxon>Bacteria</taxon>
        <taxon>Pseudomonadati</taxon>
        <taxon>Pseudomonadota</taxon>
        <taxon>Alphaproteobacteria</taxon>
        <taxon>Sphingomonadales</taxon>
        <taxon>Erythrobacteraceae</taxon>
        <taxon>Croceicoccus</taxon>
    </lineage>
</organism>
<dbReference type="SUPFAM" id="SSF46894">
    <property type="entry name" value="C-terminal effector domain of the bipartite response regulators"/>
    <property type="match status" value="1"/>
</dbReference>
<dbReference type="EMBL" id="RXOL01000001">
    <property type="protein sequence ID" value="RVQ69600.1"/>
    <property type="molecule type" value="Genomic_DNA"/>
</dbReference>
<dbReference type="PANTHER" id="PTHR44688:SF16">
    <property type="entry name" value="DNA-BINDING TRANSCRIPTIONAL ACTIVATOR DEVR_DOSR"/>
    <property type="match status" value="1"/>
</dbReference>
<evidence type="ECO:0000313" key="11">
    <source>
        <dbReference type="Proteomes" id="UP000283003"/>
    </source>
</evidence>
<dbReference type="CDD" id="cd06170">
    <property type="entry name" value="LuxR_C_like"/>
    <property type="match status" value="1"/>
</dbReference>
<sequence>MQTDRKLVHVVDDEESIRRSLDFLLSTAGYRVQRWEDAHTFLKGADKFEPACALVDVRMPGMDGIELQKEMTRLGFNFPVIVLSGHGDISMAVKVMQAGAVDFLEKPADRQHLLDAVKAAFESRNDCEEQRNRADWAQAQLGHLTAREREVLEGLACGYPNKTIAYDLGISARTVEVYRANAMEKLGVTNFANALRIAFAAGLGSERRWLATHSDPAQQRKQGPAADAGGTTGSQSETAPYASPTPDAPGAPTPISKNAANSG</sequence>
<dbReference type="Gene3D" id="3.40.50.2300">
    <property type="match status" value="1"/>
</dbReference>
<evidence type="ECO:0000256" key="3">
    <source>
        <dbReference type="ARBA" id="ARBA00023015"/>
    </source>
</evidence>
<dbReference type="GO" id="GO:0000160">
    <property type="term" value="P:phosphorelay signal transduction system"/>
    <property type="evidence" value="ECO:0007669"/>
    <property type="project" value="UniProtKB-KW"/>
</dbReference>
<dbReference type="Proteomes" id="UP000283003">
    <property type="component" value="Unassembled WGS sequence"/>
</dbReference>
<dbReference type="Pfam" id="PF00196">
    <property type="entry name" value="GerE"/>
    <property type="match status" value="1"/>
</dbReference>
<keyword evidence="5" id="KW-0804">Transcription</keyword>
<keyword evidence="11" id="KW-1185">Reference proteome</keyword>
<dbReference type="PRINTS" id="PR00038">
    <property type="entry name" value="HTHLUXR"/>
</dbReference>
<dbReference type="InterPro" id="IPR000792">
    <property type="entry name" value="Tscrpt_reg_LuxR_C"/>
</dbReference>
<dbReference type="PROSITE" id="PS00622">
    <property type="entry name" value="HTH_LUXR_1"/>
    <property type="match status" value="1"/>
</dbReference>
<keyword evidence="1 6" id="KW-0597">Phosphoprotein</keyword>
<gene>
    <name evidence="10" type="ORF">EKN06_05405</name>
</gene>
<dbReference type="Gene3D" id="1.10.10.10">
    <property type="entry name" value="Winged helix-like DNA-binding domain superfamily/Winged helix DNA-binding domain"/>
    <property type="match status" value="1"/>
</dbReference>
<dbReference type="SUPFAM" id="SSF52172">
    <property type="entry name" value="CheY-like"/>
    <property type="match status" value="1"/>
</dbReference>
<dbReference type="GO" id="GO:0006355">
    <property type="term" value="P:regulation of DNA-templated transcription"/>
    <property type="evidence" value="ECO:0007669"/>
    <property type="project" value="InterPro"/>
</dbReference>
<feature type="domain" description="HTH luxR-type" evidence="8">
    <location>
        <begin position="137"/>
        <end position="202"/>
    </location>
</feature>
<dbReference type="InterPro" id="IPR036388">
    <property type="entry name" value="WH-like_DNA-bd_sf"/>
</dbReference>
<proteinExistence type="predicted"/>
<dbReference type="FunFam" id="3.40.50.2300:FF:000018">
    <property type="entry name" value="DNA-binding transcriptional regulator NtrC"/>
    <property type="match status" value="1"/>
</dbReference>
<dbReference type="GO" id="GO:0003677">
    <property type="term" value="F:DNA binding"/>
    <property type="evidence" value="ECO:0007669"/>
    <property type="project" value="UniProtKB-KW"/>
</dbReference>
<evidence type="ECO:0000256" key="4">
    <source>
        <dbReference type="ARBA" id="ARBA00023125"/>
    </source>
</evidence>
<evidence type="ECO:0000256" key="2">
    <source>
        <dbReference type="ARBA" id="ARBA00023012"/>
    </source>
</evidence>
<keyword evidence="3" id="KW-0805">Transcription regulation</keyword>
<reference evidence="10 11" key="1">
    <citation type="submission" date="2018-12" db="EMBL/GenBank/DDBJ databases">
        <title>Croceicoccus ponticola sp. nov., a lipolytic bacterium isolated from seawater.</title>
        <authorList>
            <person name="Yoon J.-H."/>
        </authorList>
    </citation>
    <scope>NUCLEOTIDE SEQUENCE [LARGE SCALE GENOMIC DNA]</scope>
    <source>
        <strain evidence="10 11">GM-16</strain>
    </source>
</reference>
<feature type="modified residue" description="4-aspartylphosphate" evidence="6">
    <location>
        <position position="56"/>
    </location>
</feature>
<dbReference type="Pfam" id="PF00072">
    <property type="entry name" value="Response_reg"/>
    <property type="match status" value="1"/>
</dbReference>
<evidence type="ECO:0000259" key="8">
    <source>
        <dbReference type="PROSITE" id="PS50043"/>
    </source>
</evidence>
<dbReference type="CDD" id="cd17537">
    <property type="entry name" value="REC_FixJ"/>
    <property type="match status" value="1"/>
</dbReference>
<evidence type="ECO:0000259" key="9">
    <source>
        <dbReference type="PROSITE" id="PS50110"/>
    </source>
</evidence>
<feature type="region of interest" description="Disordered" evidence="7">
    <location>
        <begin position="212"/>
        <end position="263"/>
    </location>
</feature>
<keyword evidence="4" id="KW-0238">DNA-binding</keyword>
<protein>
    <submittedName>
        <fullName evidence="10">Response regulator transcription factor</fullName>
    </submittedName>
</protein>
<feature type="domain" description="Response regulatory" evidence="9">
    <location>
        <begin position="7"/>
        <end position="121"/>
    </location>
</feature>
<dbReference type="PROSITE" id="PS50043">
    <property type="entry name" value="HTH_LUXR_2"/>
    <property type="match status" value="1"/>
</dbReference>
<evidence type="ECO:0000256" key="7">
    <source>
        <dbReference type="SAM" id="MobiDB-lite"/>
    </source>
</evidence>
<accession>A0A437H1V0</accession>
<evidence type="ECO:0000313" key="10">
    <source>
        <dbReference type="EMBL" id="RVQ69600.1"/>
    </source>
</evidence>
<dbReference type="InterPro" id="IPR016032">
    <property type="entry name" value="Sig_transdc_resp-reg_C-effctor"/>
</dbReference>
<dbReference type="InterPro" id="IPR001789">
    <property type="entry name" value="Sig_transdc_resp-reg_receiver"/>
</dbReference>
<dbReference type="SMART" id="SM00448">
    <property type="entry name" value="REC"/>
    <property type="match status" value="1"/>
</dbReference>
<dbReference type="PANTHER" id="PTHR44688">
    <property type="entry name" value="DNA-BINDING TRANSCRIPTIONAL ACTIVATOR DEVR_DOSR"/>
    <property type="match status" value="1"/>
</dbReference>
<evidence type="ECO:0000256" key="6">
    <source>
        <dbReference type="PROSITE-ProRule" id="PRU00169"/>
    </source>
</evidence>
<dbReference type="InterPro" id="IPR011006">
    <property type="entry name" value="CheY-like_superfamily"/>
</dbReference>
<dbReference type="SMART" id="SM00421">
    <property type="entry name" value="HTH_LUXR"/>
    <property type="match status" value="1"/>
</dbReference>
<dbReference type="OrthoDB" id="9782655at2"/>
<evidence type="ECO:0000256" key="1">
    <source>
        <dbReference type="ARBA" id="ARBA00022553"/>
    </source>
</evidence>
<comment type="caution">
    <text evidence="10">The sequence shown here is derived from an EMBL/GenBank/DDBJ whole genome shotgun (WGS) entry which is preliminary data.</text>
</comment>
<evidence type="ECO:0000256" key="5">
    <source>
        <dbReference type="ARBA" id="ARBA00023163"/>
    </source>
</evidence>
<dbReference type="RefSeq" id="WP_127611787.1">
    <property type="nucleotide sequence ID" value="NZ_RXOL01000001.1"/>
</dbReference>